<feature type="non-terminal residue" evidence="1">
    <location>
        <position position="1"/>
    </location>
</feature>
<gene>
    <name evidence="1" type="ORF">S12H4_53918</name>
</gene>
<reference evidence="1" key="1">
    <citation type="journal article" date="2014" name="Front. Microbiol.">
        <title>High frequency of phylogenetically diverse reductive dehalogenase-homologous genes in deep subseafloor sedimentary metagenomes.</title>
        <authorList>
            <person name="Kawai M."/>
            <person name="Futagami T."/>
            <person name="Toyoda A."/>
            <person name="Takaki Y."/>
            <person name="Nishi S."/>
            <person name="Hori S."/>
            <person name="Arai W."/>
            <person name="Tsubouchi T."/>
            <person name="Morono Y."/>
            <person name="Uchiyama I."/>
            <person name="Ito T."/>
            <person name="Fujiyama A."/>
            <person name="Inagaki F."/>
            <person name="Takami H."/>
        </authorList>
    </citation>
    <scope>NUCLEOTIDE SEQUENCE</scope>
    <source>
        <strain evidence="1">Expedition CK06-06</strain>
    </source>
</reference>
<dbReference type="EMBL" id="BARW01034392">
    <property type="protein sequence ID" value="GAJ05928.1"/>
    <property type="molecule type" value="Genomic_DNA"/>
</dbReference>
<accession>X1TKS5</accession>
<dbReference type="AlphaFoldDB" id="X1TKS5"/>
<evidence type="ECO:0000313" key="1">
    <source>
        <dbReference type="EMBL" id="GAJ05928.1"/>
    </source>
</evidence>
<comment type="caution">
    <text evidence="1">The sequence shown here is derived from an EMBL/GenBank/DDBJ whole genome shotgun (WGS) entry which is preliminary data.</text>
</comment>
<name>X1TKS5_9ZZZZ</name>
<protein>
    <submittedName>
        <fullName evidence="1">Uncharacterized protein</fullName>
    </submittedName>
</protein>
<sequence>LRIPDEEKAKGMMWVTYPIIREGFKIIGFAELQIKQGRN</sequence>
<proteinExistence type="predicted"/>
<organism evidence="1">
    <name type="scientific">marine sediment metagenome</name>
    <dbReference type="NCBI Taxonomy" id="412755"/>
    <lineage>
        <taxon>unclassified sequences</taxon>
        <taxon>metagenomes</taxon>
        <taxon>ecological metagenomes</taxon>
    </lineage>
</organism>